<dbReference type="InterPro" id="IPR010304">
    <property type="entry name" value="SMN_Tudor"/>
</dbReference>
<organism evidence="8 9">
    <name type="scientific">Ditylenchus dipsaci</name>
    <dbReference type="NCBI Taxonomy" id="166011"/>
    <lineage>
        <taxon>Eukaryota</taxon>
        <taxon>Metazoa</taxon>
        <taxon>Ecdysozoa</taxon>
        <taxon>Nematoda</taxon>
        <taxon>Chromadorea</taxon>
        <taxon>Rhabditida</taxon>
        <taxon>Tylenchina</taxon>
        <taxon>Tylenchomorpha</taxon>
        <taxon>Sphaerularioidea</taxon>
        <taxon>Anguinidae</taxon>
        <taxon>Anguininae</taxon>
        <taxon>Ditylenchus</taxon>
    </lineage>
</organism>
<dbReference type="GO" id="GO:0008380">
    <property type="term" value="P:RNA splicing"/>
    <property type="evidence" value="ECO:0007669"/>
    <property type="project" value="UniProtKB-KW"/>
</dbReference>
<proteinExistence type="inferred from homology"/>
<dbReference type="InterPro" id="IPR002999">
    <property type="entry name" value="Tudor"/>
</dbReference>
<dbReference type="GO" id="GO:0003723">
    <property type="term" value="F:RNA binding"/>
    <property type="evidence" value="ECO:0007669"/>
    <property type="project" value="InterPro"/>
</dbReference>
<comment type="similarity">
    <text evidence="2">Belongs to the SMN family.</text>
</comment>
<evidence type="ECO:0000256" key="5">
    <source>
        <dbReference type="ARBA" id="ARBA00023242"/>
    </source>
</evidence>
<name>A0A915DQP8_9BILA</name>
<accession>A0A915DQP8</accession>
<dbReference type="SMART" id="SM00333">
    <property type="entry name" value="TUDOR"/>
    <property type="match status" value="1"/>
</dbReference>
<reference evidence="9" key="1">
    <citation type="submission" date="2022-11" db="UniProtKB">
        <authorList>
            <consortium name="WormBaseParasite"/>
        </authorList>
    </citation>
    <scope>IDENTIFICATION</scope>
</reference>
<dbReference type="Pfam" id="PF06003">
    <property type="entry name" value="SMN_Tudor"/>
    <property type="match status" value="1"/>
</dbReference>
<dbReference type="GO" id="GO:0006397">
    <property type="term" value="P:mRNA processing"/>
    <property type="evidence" value="ECO:0007669"/>
    <property type="project" value="UniProtKB-KW"/>
</dbReference>
<evidence type="ECO:0000256" key="4">
    <source>
        <dbReference type="ARBA" id="ARBA00023187"/>
    </source>
</evidence>
<evidence type="ECO:0000256" key="2">
    <source>
        <dbReference type="ARBA" id="ARBA00005371"/>
    </source>
</evidence>
<keyword evidence="5" id="KW-0539">Nucleus</keyword>
<feature type="region of interest" description="Disordered" evidence="6">
    <location>
        <begin position="178"/>
        <end position="200"/>
    </location>
</feature>
<dbReference type="AlphaFoldDB" id="A0A915DQP8"/>
<evidence type="ECO:0000256" key="6">
    <source>
        <dbReference type="SAM" id="MobiDB-lite"/>
    </source>
</evidence>
<feature type="region of interest" description="Disordered" evidence="6">
    <location>
        <begin position="216"/>
        <end position="274"/>
    </location>
</feature>
<evidence type="ECO:0000256" key="1">
    <source>
        <dbReference type="ARBA" id="ARBA00004408"/>
    </source>
</evidence>
<dbReference type="Proteomes" id="UP000887574">
    <property type="component" value="Unplaced"/>
</dbReference>
<sequence>MSFACSKSVQKDFTATKDLRPSPLPFLQQKGDRFMLNQGVHVSGCRLPRYESVRTPLLARICIEKKIFAATMACDPSKPWKVGDKCMALFVGDGQYYPAKITRSVDAFTFQVQFSDYNNFACVKESGLLRESDVVPMSRWDADVGELEDVADKVVVESVEIDSLPHKDTSPEIAKLAQSGGSQDCKDNDIVDDSTADPSEDHERLMSSLTADVEASGIGATEKVGSKESKQVKHSDEGDGPDHVNKPKRDDFEHLPSDSALDIPAAPVMPNEEGKDENVLFDQLLRSYYNAGYYAGYHKGFKHGKQKSSSA</sequence>
<dbReference type="PROSITE" id="PS50304">
    <property type="entry name" value="TUDOR"/>
    <property type="match status" value="1"/>
</dbReference>
<keyword evidence="4" id="KW-0508">mRNA splicing</keyword>
<protein>
    <submittedName>
        <fullName evidence="9">Tudor domain-containing protein</fullName>
    </submittedName>
</protein>
<keyword evidence="3" id="KW-0507">mRNA processing</keyword>
<keyword evidence="8" id="KW-1185">Reference proteome</keyword>
<dbReference type="Gene3D" id="2.30.30.140">
    <property type="match status" value="1"/>
</dbReference>
<dbReference type="GO" id="GO:0005737">
    <property type="term" value="C:cytoplasm"/>
    <property type="evidence" value="ECO:0007669"/>
    <property type="project" value="InterPro"/>
</dbReference>
<evidence type="ECO:0000256" key="3">
    <source>
        <dbReference type="ARBA" id="ARBA00022664"/>
    </source>
</evidence>
<feature type="domain" description="Tudor" evidence="7">
    <location>
        <begin position="79"/>
        <end position="138"/>
    </location>
</feature>
<dbReference type="SUPFAM" id="SSF63748">
    <property type="entry name" value="Tudor/PWWP/MBT"/>
    <property type="match status" value="1"/>
</dbReference>
<comment type="subcellular location">
    <subcellularLocation>
        <location evidence="1">Nucleus</location>
        <location evidence="1">Cajal body</location>
    </subcellularLocation>
</comment>
<evidence type="ECO:0000313" key="9">
    <source>
        <dbReference type="WBParaSite" id="jg22522.1"/>
    </source>
</evidence>
<dbReference type="GO" id="GO:0015030">
    <property type="term" value="C:Cajal body"/>
    <property type="evidence" value="ECO:0007669"/>
    <property type="project" value="UniProtKB-SubCell"/>
</dbReference>
<dbReference type="WBParaSite" id="jg22522.1">
    <property type="protein sequence ID" value="jg22522.1"/>
    <property type="gene ID" value="jg22522"/>
</dbReference>
<feature type="compositionally biased region" description="Basic and acidic residues" evidence="6">
    <location>
        <begin position="224"/>
        <end position="256"/>
    </location>
</feature>
<evidence type="ECO:0000313" key="8">
    <source>
        <dbReference type="Proteomes" id="UP000887574"/>
    </source>
</evidence>
<evidence type="ECO:0000259" key="7">
    <source>
        <dbReference type="PROSITE" id="PS50304"/>
    </source>
</evidence>